<dbReference type="PROSITE" id="PS00194">
    <property type="entry name" value="THIOREDOXIN_1"/>
    <property type="match status" value="1"/>
</dbReference>
<proteinExistence type="predicted"/>
<dbReference type="Pfam" id="PF13905">
    <property type="entry name" value="Thioredoxin_8"/>
    <property type="match status" value="1"/>
</dbReference>
<feature type="domain" description="Thioredoxin" evidence="6">
    <location>
        <begin position="309"/>
        <end position="451"/>
    </location>
</feature>
<name>A0AAW6FF75_9BACT</name>
<evidence type="ECO:0000256" key="5">
    <source>
        <dbReference type="SAM" id="Coils"/>
    </source>
</evidence>
<evidence type="ECO:0000256" key="3">
    <source>
        <dbReference type="ARBA" id="ARBA00023157"/>
    </source>
</evidence>
<comment type="subcellular location">
    <subcellularLocation>
        <location evidence="1">Cell envelope</location>
    </subcellularLocation>
</comment>
<evidence type="ECO:0000313" key="7">
    <source>
        <dbReference type="EMBL" id="MDB9221599.1"/>
    </source>
</evidence>
<dbReference type="PANTHER" id="PTHR42852:SF6">
    <property type="entry name" value="THIOL:DISULFIDE INTERCHANGE PROTEIN DSBE"/>
    <property type="match status" value="1"/>
</dbReference>
<comment type="caution">
    <text evidence="7">The sequence shown here is derived from an EMBL/GenBank/DDBJ whole genome shotgun (WGS) entry which is preliminary data.</text>
</comment>
<dbReference type="GO" id="GO:0017004">
    <property type="term" value="P:cytochrome complex assembly"/>
    <property type="evidence" value="ECO:0007669"/>
    <property type="project" value="UniProtKB-KW"/>
</dbReference>
<keyword evidence="4" id="KW-0676">Redox-active center</keyword>
<evidence type="ECO:0000256" key="4">
    <source>
        <dbReference type="ARBA" id="ARBA00023284"/>
    </source>
</evidence>
<accession>A0AAW6FF75</accession>
<dbReference type="InterPro" id="IPR012336">
    <property type="entry name" value="Thioredoxin-like_fold"/>
</dbReference>
<organism evidence="7 8">
    <name type="scientific">Odoribacter splanchnicus</name>
    <dbReference type="NCBI Taxonomy" id="28118"/>
    <lineage>
        <taxon>Bacteria</taxon>
        <taxon>Pseudomonadati</taxon>
        <taxon>Bacteroidota</taxon>
        <taxon>Bacteroidia</taxon>
        <taxon>Bacteroidales</taxon>
        <taxon>Odoribacteraceae</taxon>
        <taxon>Odoribacter</taxon>
    </lineage>
</organism>
<dbReference type="InterPro" id="IPR036249">
    <property type="entry name" value="Thioredoxin-like_sf"/>
</dbReference>
<dbReference type="AlphaFoldDB" id="A0AAW6FF75"/>
<dbReference type="RefSeq" id="WP_272054243.1">
    <property type="nucleotide sequence ID" value="NZ_JAQMRB010000002.1"/>
</dbReference>
<reference evidence="7" key="1">
    <citation type="submission" date="2023-01" db="EMBL/GenBank/DDBJ databases">
        <title>Human gut microbiome strain richness.</title>
        <authorList>
            <person name="Chen-Liaw A."/>
        </authorList>
    </citation>
    <scope>NUCLEOTIDE SEQUENCE</scope>
    <source>
        <strain evidence="7">RTP21484st1_B7_RTP21484_190118</strain>
    </source>
</reference>
<evidence type="ECO:0000256" key="2">
    <source>
        <dbReference type="ARBA" id="ARBA00022748"/>
    </source>
</evidence>
<dbReference type="CDD" id="cd02966">
    <property type="entry name" value="TlpA_like_family"/>
    <property type="match status" value="1"/>
</dbReference>
<evidence type="ECO:0000259" key="6">
    <source>
        <dbReference type="PROSITE" id="PS51352"/>
    </source>
</evidence>
<gene>
    <name evidence="7" type="ORF">PN645_01100</name>
</gene>
<keyword evidence="3" id="KW-1015">Disulfide bond</keyword>
<evidence type="ECO:0000313" key="8">
    <source>
        <dbReference type="Proteomes" id="UP001212263"/>
    </source>
</evidence>
<dbReference type="GO" id="GO:0030313">
    <property type="term" value="C:cell envelope"/>
    <property type="evidence" value="ECO:0007669"/>
    <property type="project" value="UniProtKB-SubCell"/>
</dbReference>
<sequence>MNRLYVLLIIVVCMACQSSHQTTLKGVIKNYNGAVVRISQLGNPKRDTLDVNEKGEFLYHPAASEKGEVYEVFVKEHFVTVSLFLSAGDRENLELTLLPEKKLEYVFSGDRENENAYLAALNAMMDSREWYSPEVTALPFKDFQARLNEKEKQLQLLEERIADKESRLQLARQANLAFLTRRSMWHIFTDKKADDPNFAAFVKTINLNDSLACNEFILENVIAWYSKQDSTREQNDERWKNLEWIGRLVTDRQMKDAYLTSNFRKSLKYAGSVDLQKPYEVYMSLCTDEELKREISEEYKEYVRVNGNMKEGCMAPDFEMIGVDGEKCRLSDFRGKLLFIDVWATWCAPCRKELPHMAKLKEHFKKDDRIEIISVSLDNNIKTWQKFLEKEKPTWKQFVVDKKAHEIINKEYRIEGIPHFMLLDGEGRIVAYSFVLPSDERCIGLLEKHLNR</sequence>
<feature type="coiled-coil region" evidence="5">
    <location>
        <begin position="140"/>
        <end position="174"/>
    </location>
</feature>
<dbReference type="Gene3D" id="3.40.30.10">
    <property type="entry name" value="Glutaredoxin"/>
    <property type="match status" value="1"/>
</dbReference>
<protein>
    <submittedName>
        <fullName evidence="7">TlpA disulfide reductase family protein</fullName>
    </submittedName>
</protein>
<dbReference type="PANTHER" id="PTHR42852">
    <property type="entry name" value="THIOL:DISULFIDE INTERCHANGE PROTEIN DSBE"/>
    <property type="match status" value="1"/>
</dbReference>
<dbReference type="InterPro" id="IPR050553">
    <property type="entry name" value="Thioredoxin_ResA/DsbE_sf"/>
</dbReference>
<dbReference type="PROSITE" id="PS51352">
    <property type="entry name" value="THIOREDOXIN_2"/>
    <property type="match status" value="1"/>
</dbReference>
<dbReference type="EMBL" id="JAQMRD010000001">
    <property type="protein sequence ID" value="MDB9221599.1"/>
    <property type="molecule type" value="Genomic_DNA"/>
</dbReference>
<evidence type="ECO:0000256" key="1">
    <source>
        <dbReference type="ARBA" id="ARBA00004196"/>
    </source>
</evidence>
<keyword evidence="5" id="KW-0175">Coiled coil</keyword>
<keyword evidence="2" id="KW-0201">Cytochrome c-type biogenesis</keyword>
<dbReference type="Proteomes" id="UP001212263">
    <property type="component" value="Unassembled WGS sequence"/>
</dbReference>
<dbReference type="SUPFAM" id="SSF52833">
    <property type="entry name" value="Thioredoxin-like"/>
    <property type="match status" value="1"/>
</dbReference>
<dbReference type="InterPro" id="IPR013766">
    <property type="entry name" value="Thioredoxin_domain"/>
</dbReference>
<dbReference type="InterPro" id="IPR017937">
    <property type="entry name" value="Thioredoxin_CS"/>
</dbReference>